<evidence type="ECO:0000313" key="2">
    <source>
        <dbReference type="Proteomes" id="UP000271098"/>
    </source>
</evidence>
<dbReference type="AlphaFoldDB" id="A0A183ES87"/>
<dbReference type="Proteomes" id="UP000271098">
    <property type="component" value="Unassembled WGS sequence"/>
</dbReference>
<organism evidence="3">
    <name type="scientific">Gongylonema pulchrum</name>
    <dbReference type="NCBI Taxonomy" id="637853"/>
    <lineage>
        <taxon>Eukaryota</taxon>
        <taxon>Metazoa</taxon>
        <taxon>Ecdysozoa</taxon>
        <taxon>Nematoda</taxon>
        <taxon>Chromadorea</taxon>
        <taxon>Rhabditida</taxon>
        <taxon>Spirurina</taxon>
        <taxon>Spiruromorpha</taxon>
        <taxon>Spiruroidea</taxon>
        <taxon>Gongylonematidae</taxon>
        <taxon>Gongylonema</taxon>
    </lineage>
</organism>
<dbReference type="EMBL" id="UYRT01099107">
    <property type="protein sequence ID" value="VDN42018.1"/>
    <property type="molecule type" value="Genomic_DNA"/>
</dbReference>
<dbReference type="OrthoDB" id="5795793at2759"/>
<protein>
    <submittedName>
        <fullName evidence="3">Transmembrane protein 231</fullName>
    </submittedName>
</protein>
<evidence type="ECO:0000313" key="3">
    <source>
        <dbReference type="WBParaSite" id="GPUH_0002385801-mRNA-1"/>
    </source>
</evidence>
<gene>
    <name evidence="1" type="ORF">GPUH_LOCUS23830</name>
</gene>
<proteinExistence type="predicted"/>
<accession>A0A183ES87</accession>
<evidence type="ECO:0000313" key="1">
    <source>
        <dbReference type="EMBL" id="VDN42018.1"/>
    </source>
</evidence>
<dbReference type="WBParaSite" id="GPUH_0002385801-mRNA-1">
    <property type="protein sequence ID" value="GPUH_0002385801-mRNA-1"/>
    <property type="gene ID" value="GPUH_0002385801"/>
</dbReference>
<reference evidence="3" key="1">
    <citation type="submission" date="2016-06" db="UniProtKB">
        <authorList>
            <consortium name="WormBaseParasite"/>
        </authorList>
    </citation>
    <scope>IDENTIFICATION</scope>
</reference>
<keyword evidence="2" id="KW-1185">Reference proteome</keyword>
<reference evidence="1 2" key="2">
    <citation type="submission" date="2018-11" db="EMBL/GenBank/DDBJ databases">
        <authorList>
            <consortium name="Pathogen Informatics"/>
        </authorList>
    </citation>
    <scope>NUCLEOTIDE SEQUENCE [LARGE SCALE GENOMIC DNA]</scope>
</reference>
<name>A0A183ES87_9BILA</name>
<sequence>MLQASHTDRIRLVLNITYKFKNGDEEFLEMLTNINNYNIIPSHVNDRDITVFDPTLSESGSEEIMNDTPMVVWYHLASDINRQAAEFKFNYSWKPSKCFDPVQRKKLGV</sequence>